<dbReference type="OrthoDB" id="15318at2759"/>
<dbReference type="InterPro" id="IPR036406">
    <property type="entry name" value="Coprogen_oxidase_aer_sf"/>
</dbReference>
<dbReference type="PANTHER" id="PTHR10755:SF0">
    <property type="entry name" value="OXYGEN-DEPENDENT COPROPORPHYRINOGEN-III OXIDASE, MITOCHONDRIAL"/>
    <property type="match status" value="1"/>
</dbReference>
<dbReference type="EC" id="1.3.3.3" evidence="4"/>
<dbReference type="UniPathway" id="UPA00251">
    <property type="reaction ID" value="UER00322"/>
</dbReference>
<keyword evidence="6" id="KW-0627">Porphyrin biosynthesis</keyword>
<dbReference type="PRINTS" id="PR00073">
    <property type="entry name" value="COPRGNOXDASE"/>
</dbReference>
<sequence>MSLLSRSFAPVLRRSNLQLRQNIFKSKYSTKRSNFSLFGLSPGASLTASFVSASLVAYGSYQLFMDKPDKELVESNKRIIRNQSGNTPKIELDYNFPTFDTESKEPVKARMEKFVLALQKSLVGNLERLDNNPDNRFLWDRWTRDDGNGYGISCVLQDSKVFEKAGVNVSIISGPLSQYQINSMRDRNNSSEIKDGELYDFWVAGISTVIHPTNPMAPTTHFNYRYFEIVKRGDPEQKVITSWFGGGADLTPSYVIDEDCRHFHSVLKEASDKHDPSLYPKFKKNCDEYFYIPHRKETRGVGGIFFDDLKDRDLTKLFHFVFDMGFAFQTAYLPLVQKNMNAPFTTENKIWQSIRRGRYVEFNLINDRGTKFGLFTPGARIESILMSLPLSSRWEYMQKPKPNSEEERTLNILKNPVDWPVRLRPALVPVESKSAARGHILPFQPTSAPALIIPLVALLLYRAPALHHERRDQRENLFAAPIASACAAKIPRNLHIGRQQRADPRNVRATVKLGGRIGIAREKTRQFGKRICRQNPQIERNPPVNLRELDAVALRPRVEDQPADPPALEIARSVRELRRIAAPPLPTATATAAAHSAELRIDLLDHGVADELQPARRPVREPIYELAIGRFARNRAPQRHERHARKIHAVLHDRTAVRARTAPERVAHVGGHEFPRHVVAQLVGALKQMPVLHQNTARVAAEILKL</sequence>
<reference evidence="8" key="1">
    <citation type="submission" date="2017-01" db="EMBL/GenBank/DDBJ databases">
        <authorList>
            <person name="Wang Y."/>
            <person name="White M."/>
            <person name="Kvist S."/>
            <person name="Moncalvo J.-M."/>
        </authorList>
    </citation>
    <scope>NUCLEOTIDE SEQUENCE [LARGE SCALE GENOMIC DNA]</scope>
    <source>
        <strain evidence="8">ID-206-W2</strain>
    </source>
</reference>
<dbReference type="GO" id="GO:0004109">
    <property type="term" value="F:coproporphyrinogen oxidase activity"/>
    <property type="evidence" value="ECO:0007669"/>
    <property type="project" value="UniProtKB-EC"/>
</dbReference>
<proteinExistence type="inferred from homology"/>
<keyword evidence="8" id="KW-1185">Reference proteome</keyword>
<comment type="subunit">
    <text evidence="3">Homodimer.</text>
</comment>
<dbReference type="AlphaFoldDB" id="A0A1R1Y1S3"/>
<comment type="pathway">
    <text evidence="1">Porphyrin-containing compound metabolism; protoporphyrin-IX biosynthesis; protoporphyrinogen-IX from coproporphyrinogen-III (O2 route): step 1/1.</text>
</comment>
<evidence type="ECO:0000256" key="6">
    <source>
        <dbReference type="ARBA" id="ARBA00023244"/>
    </source>
</evidence>
<dbReference type="PANTHER" id="PTHR10755">
    <property type="entry name" value="COPROPORPHYRINOGEN III OXIDASE, MITOCHONDRIAL"/>
    <property type="match status" value="1"/>
</dbReference>
<evidence type="ECO:0000313" key="8">
    <source>
        <dbReference type="Proteomes" id="UP000187429"/>
    </source>
</evidence>
<evidence type="ECO:0000256" key="1">
    <source>
        <dbReference type="ARBA" id="ARBA00005168"/>
    </source>
</evidence>
<evidence type="ECO:0000313" key="7">
    <source>
        <dbReference type="EMBL" id="OMJ20907.1"/>
    </source>
</evidence>
<comment type="similarity">
    <text evidence="2">Belongs to the aerobic coproporphyrinogen-III oxidase family.</text>
</comment>
<comment type="caution">
    <text evidence="7">The sequence shown here is derived from an EMBL/GenBank/DDBJ whole genome shotgun (WGS) entry which is preliminary data.</text>
</comment>
<dbReference type="GO" id="GO:0005737">
    <property type="term" value="C:cytoplasm"/>
    <property type="evidence" value="ECO:0007669"/>
    <property type="project" value="TreeGrafter"/>
</dbReference>
<keyword evidence="5" id="KW-0560">Oxidoreductase</keyword>
<evidence type="ECO:0000256" key="2">
    <source>
        <dbReference type="ARBA" id="ARBA00010644"/>
    </source>
</evidence>
<evidence type="ECO:0000256" key="3">
    <source>
        <dbReference type="ARBA" id="ARBA00011738"/>
    </source>
</evidence>
<dbReference type="Gene3D" id="3.40.1500.10">
    <property type="entry name" value="Coproporphyrinogen III oxidase, aerobic"/>
    <property type="match status" value="1"/>
</dbReference>
<protein>
    <recommendedName>
        <fullName evidence="4">coproporphyrinogen oxidase</fullName>
        <ecNumber evidence="4">1.3.3.3</ecNumber>
    </recommendedName>
</protein>
<dbReference type="NCBIfam" id="NF003727">
    <property type="entry name" value="PRK05330.1"/>
    <property type="match status" value="1"/>
</dbReference>
<dbReference type="EMBL" id="LSSM01002643">
    <property type="protein sequence ID" value="OMJ20907.1"/>
    <property type="molecule type" value="Genomic_DNA"/>
</dbReference>
<dbReference type="Proteomes" id="UP000187429">
    <property type="component" value="Unassembled WGS sequence"/>
</dbReference>
<dbReference type="InterPro" id="IPR001260">
    <property type="entry name" value="Coprogen_oxidase_aer"/>
</dbReference>
<dbReference type="SUPFAM" id="SSF102886">
    <property type="entry name" value="Coproporphyrinogen III oxidase"/>
    <property type="match status" value="1"/>
</dbReference>
<evidence type="ECO:0000256" key="4">
    <source>
        <dbReference type="ARBA" id="ARBA00012869"/>
    </source>
</evidence>
<organism evidence="7 8">
    <name type="scientific">Smittium culicis</name>
    <dbReference type="NCBI Taxonomy" id="133412"/>
    <lineage>
        <taxon>Eukaryota</taxon>
        <taxon>Fungi</taxon>
        <taxon>Fungi incertae sedis</taxon>
        <taxon>Zoopagomycota</taxon>
        <taxon>Kickxellomycotina</taxon>
        <taxon>Harpellomycetes</taxon>
        <taxon>Harpellales</taxon>
        <taxon>Legeriomycetaceae</taxon>
        <taxon>Smittium</taxon>
    </lineage>
</organism>
<accession>A0A1R1Y1S3</accession>
<evidence type="ECO:0000256" key="5">
    <source>
        <dbReference type="ARBA" id="ARBA00023002"/>
    </source>
</evidence>
<dbReference type="GO" id="GO:0006782">
    <property type="term" value="P:protoporphyrinogen IX biosynthetic process"/>
    <property type="evidence" value="ECO:0007669"/>
    <property type="project" value="UniProtKB-UniPathway"/>
</dbReference>
<dbReference type="Pfam" id="PF01218">
    <property type="entry name" value="Coprogen_oxidas"/>
    <property type="match status" value="1"/>
</dbReference>
<name>A0A1R1Y1S3_9FUNG</name>
<gene>
    <name evidence="7" type="ORF">AYI69_g6044</name>
</gene>